<accession>A0A7W8YCG1</accession>
<dbReference type="EMBL" id="JACHBL010000001">
    <property type="protein sequence ID" value="MBB5598660.1"/>
    <property type="molecule type" value="Genomic_DNA"/>
</dbReference>
<feature type="domain" description="MmeI-like DNA-methyltransferase" evidence="5">
    <location>
        <begin position="564"/>
        <end position="647"/>
    </location>
</feature>
<protein>
    <recommendedName>
        <fullName evidence="1">site-specific DNA-methyltransferase (adenine-specific)</fullName>
        <ecNumber evidence="1">2.1.1.72</ecNumber>
    </recommendedName>
</protein>
<organism evidence="6 7">
    <name type="scientific">Neomicrococcus lactis</name>
    <dbReference type="NCBI Taxonomy" id="732241"/>
    <lineage>
        <taxon>Bacteria</taxon>
        <taxon>Bacillati</taxon>
        <taxon>Actinomycetota</taxon>
        <taxon>Actinomycetes</taxon>
        <taxon>Micrococcales</taxon>
        <taxon>Micrococcaceae</taxon>
        <taxon>Neomicrococcus</taxon>
    </lineage>
</organism>
<evidence type="ECO:0000256" key="3">
    <source>
        <dbReference type="ARBA" id="ARBA00022679"/>
    </source>
</evidence>
<keyword evidence="7" id="KW-1185">Reference proteome</keyword>
<dbReference type="PANTHER" id="PTHR33841">
    <property type="entry name" value="DNA METHYLTRANSFERASE YEEA-RELATED"/>
    <property type="match status" value="1"/>
</dbReference>
<dbReference type="PANTHER" id="PTHR33841:SF1">
    <property type="entry name" value="DNA METHYLTRANSFERASE A"/>
    <property type="match status" value="1"/>
</dbReference>
<dbReference type="Pfam" id="PF20473">
    <property type="entry name" value="MmeI_Mtase"/>
    <property type="match status" value="1"/>
</dbReference>
<sequence>MPAFESIVVVEDWISDHYFTSDGKGETFQKQVGELRKQWDADAKDGHETVLKRFTAARLKLQTDMAALGELEGEEAAVAAEATYKNLRDVLGISGELTDLAFERGSSNAVVHGLWLGDTKDVLWLEGTPAQGDDALSESTLLGTDQLDNKERADQPLAKLISELYLSDPSPKYIVVAVGGSLFLTERERWPEGRYLSADVQLIADRNDTRKGQEVDRFLAIFGRQSLVPAADGTLWWDERLEESRKHAVGVSQDLRDGIRESIEIIANDVLVRRTAQGLSNEGLDGQQLARESLRFLYRILFLLYAEASPELGVLPKNQGEYDAGYGLERLRELVQVELPTFHSQRGTHFFESLNLLFRLVNGDHDVQRARATGTSTVSNDDAEGDSARDEGLVFEPLEADLFAHSATQLITEVKLSNSELQKVLERLLLSKAESKSERGFISYANLGINQLGAVYEGLMSYTGFIAQEDLREVAKNGDASKGSWVVPLEKIDGIDAKHYVTKRNEETGLQEPVHHPKGSFVFRLAGRERQQSASYYTPEVLTKFVVSQALEELLTDETPADGILKLSICEPALGSGAFAIEAVRQLADEYLKRKQKELDREIPADEYPQELQRVKAQIALHQVHGVDLNSTAVELAEVSLWLDTMQPGLRAPWFGLRLKRGNSLIGARRATYSSAAVKAKKYLSEAPQEHSLTGLVEAIKSDAPDPDVSNRIHHFLLPGEGWGAAADAKEVKDLAGEEQKKLKNWAKSTKLALSTDHLKRLQALSERVETLWKISLRRQQIAEEQAKRFIDYWPHEREPEVTSVSRAEIEAVLKDPRGAFQRLKRAMNAWNALWFWPLTEDNVEPPTIAEWISGLEGLLGLRGKANKNSEQKSLVGDSNWYELNDYEELELDFAMAAPPERLAETHPWLLTCDRIAQEQVFFHWELEFASVFGRGGFDLQVGNPPWVRPRSDAAALLAEHDAWWQLAEKPSQALLKRKREETLVDGSSRRRFIDDTLPNVVLSEFLGDTTQYPMLVGLQPDLYRSFMVRAWSNASPNGVISLIHPESHFTEKKAENLRAATYRRLRRHWQFRNAMLLFEVHDGVFYGVHVYGGPRSEVNFVMAASLYHPDTVTRSLQHEGGSEVPGLKTAEGRWDTRPHPQRIVRVDEETLRVWAEILDEPGTTPLHARMVYPVNLASMKVLEKLSKMPRVRDLGFQYSRGWDESIDRKKGYFEVGSATNTVWSDVILQGPHISVANQFNKQPNPTMKNNQDWTEIDLEAISPDFVPRTSYQPVHDMRRQLDENYSRLRFGSTAISARDFFRVGWRRMASTTGERTLHASLIPPGCMHLYTIISGTWHDASEQELLAFLAMFSSIPLDFFVKASNAADLTPSFVDNLPMFFEGSIGRALALRSAKLSSMGAVFEEFAIGAFPHIERHNLRRDALSRRSLIVEIDALSAISLGLTPDELCTIYRTQFPVLRGYEQSDLYDANGRKLPGEMNKLYRKVGDSGMPLEDRKWTHPQSGVEYTFEFPFRGFDREEDMRAAYAKFSKMLEEHGEIIEDTV</sequence>
<dbReference type="Gene3D" id="3.40.50.150">
    <property type="entry name" value="Vaccinia Virus protein VP39"/>
    <property type="match status" value="2"/>
</dbReference>
<dbReference type="SUPFAM" id="SSF53335">
    <property type="entry name" value="S-adenosyl-L-methionine-dependent methyltransferases"/>
    <property type="match status" value="1"/>
</dbReference>
<dbReference type="InterPro" id="IPR029063">
    <property type="entry name" value="SAM-dependent_MTases_sf"/>
</dbReference>
<evidence type="ECO:0000313" key="7">
    <source>
        <dbReference type="Proteomes" id="UP000523863"/>
    </source>
</evidence>
<comment type="catalytic activity">
    <reaction evidence="4">
        <text>a 2'-deoxyadenosine in DNA + S-adenosyl-L-methionine = an N(6)-methyl-2'-deoxyadenosine in DNA + S-adenosyl-L-homocysteine + H(+)</text>
        <dbReference type="Rhea" id="RHEA:15197"/>
        <dbReference type="Rhea" id="RHEA-COMP:12418"/>
        <dbReference type="Rhea" id="RHEA-COMP:12419"/>
        <dbReference type="ChEBI" id="CHEBI:15378"/>
        <dbReference type="ChEBI" id="CHEBI:57856"/>
        <dbReference type="ChEBI" id="CHEBI:59789"/>
        <dbReference type="ChEBI" id="CHEBI:90615"/>
        <dbReference type="ChEBI" id="CHEBI:90616"/>
        <dbReference type="EC" id="2.1.1.72"/>
    </reaction>
</comment>
<evidence type="ECO:0000313" key="6">
    <source>
        <dbReference type="EMBL" id="MBB5598660.1"/>
    </source>
</evidence>
<evidence type="ECO:0000256" key="4">
    <source>
        <dbReference type="ARBA" id="ARBA00047942"/>
    </source>
</evidence>
<evidence type="ECO:0000256" key="2">
    <source>
        <dbReference type="ARBA" id="ARBA00022603"/>
    </source>
</evidence>
<gene>
    <name evidence="6" type="ORF">BKA12_001740</name>
</gene>
<keyword evidence="2" id="KW-0489">Methyltransferase</keyword>
<proteinExistence type="predicted"/>
<reference evidence="6 7" key="1">
    <citation type="submission" date="2020-08" db="EMBL/GenBank/DDBJ databases">
        <title>Sequencing the genomes of 1000 actinobacteria strains.</title>
        <authorList>
            <person name="Klenk H.-P."/>
        </authorList>
    </citation>
    <scope>NUCLEOTIDE SEQUENCE [LARGE SCALE GENOMIC DNA]</scope>
    <source>
        <strain evidence="6 7">DSM 23694</strain>
    </source>
</reference>
<dbReference type="Proteomes" id="UP000523863">
    <property type="component" value="Unassembled WGS sequence"/>
</dbReference>
<comment type="caution">
    <text evidence="6">The sequence shown here is derived from an EMBL/GenBank/DDBJ whole genome shotgun (WGS) entry which is preliminary data.</text>
</comment>
<dbReference type="InterPro" id="IPR050953">
    <property type="entry name" value="N4_N6_ade-DNA_methylase"/>
</dbReference>
<dbReference type="RefSeq" id="WP_183642685.1">
    <property type="nucleotide sequence ID" value="NZ_JACHBL010000001.1"/>
</dbReference>
<evidence type="ECO:0000259" key="5">
    <source>
        <dbReference type="Pfam" id="PF20473"/>
    </source>
</evidence>
<dbReference type="GO" id="GO:0032259">
    <property type="term" value="P:methylation"/>
    <property type="evidence" value="ECO:0007669"/>
    <property type="project" value="UniProtKB-KW"/>
</dbReference>
<evidence type="ECO:0000256" key="1">
    <source>
        <dbReference type="ARBA" id="ARBA00011900"/>
    </source>
</evidence>
<dbReference type="PRINTS" id="PR00507">
    <property type="entry name" value="N12N6MTFRASE"/>
</dbReference>
<dbReference type="InterPro" id="IPR046816">
    <property type="entry name" value="MmeI_Mtase"/>
</dbReference>
<dbReference type="EC" id="2.1.1.72" evidence="1"/>
<name>A0A7W8YCG1_9MICC</name>
<dbReference type="GO" id="GO:0009007">
    <property type="term" value="F:site-specific DNA-methyltransferase (adenine-specific) activity"/>
    <property type="evidence" value="ECO:0007669"/>
    <property type="project" value="UniProtKB-EC"/>
</dbReference>
<keyword evidence="3" id="KW-0808">Transferase</keyword>